<name>A0AAX3ZTL8_STRRO</name>
<gene>
    <name evidence="3" type="ORF">P7W03_34655</name>
</gene>
<dbReference type="InterPro" id="IPR001387">
    <property type="entry name" value="Cro/C1-type_HTH"/>
</dbReference>
<evidence type="ECO:0000256" key="1">
    <source>
        <dbReference type="SAM" id="Phobius"/>
    </source>
</evidence>
<keyword evidence="1" id="KW-1133">Transmembrane helix</keyword>
<evidence type="ECO:0000313" key="4">
    <source>
        <dbReference type="Proteomes" id="UP001231701"/>
    </source>
</evidence>
<reference evidence="3" key="1">
    <citation type="submission" date="2023-03" db="EMBL/GenBank/DDBJ databases">
        <title>Borrelidin-producing and root-colonizing Streptomyces rochei is a potent biopesticide for soil-borne oomycete-caused plant diseases.</title>
        <authorList>
            <person name="Zhou D."/>
            <person name="Wang X."/>
            <person name="Navarro-Munoz J.C."/>
            <person name="Li W."/>
            <person name="Li J."/>
            <person name="Jiu M."/>
            <person name="Deng S."/>
            <person name="Ye Y."/>
            <person name="Daly P."/>
            <person name="Wei L."/>
        </authorList>
    </citation>
    <scope>NUCLEOTIDE SEQUENCE</scope>
    <source>
        <strain evidence="3">JK1</strain>
    </source>
</reference>
<evidence type="ECO:0000313" key="3">
    <source>
        <dbReference type="EMBL" id="WMC90454.1"/>
    </source>
</evidence>
<dbReference type="EMBL" id="CP121271">
    <property type="protein sequence ID" value="WMC90454.1"/>
    <property type="molecule type" value="Genomic_DNA"/>
</dbReference>
<dbReference type="RefSeq" id="WP_306693509.1">
    <property type="nucleotide sequence ID" value="NZ_CP121271.1"/>
</dbReference>
<organism evidence="3 4">
    <name type="scientific">Streptomyces rochei</name>
    <name type="common">Streptomyces parvullus</name>
    <dbReference type="NCBI Taxonomy" id="1928"/>
    <lineage>
        <taxon>Bacteria</taxon>
        <taxon>Bacillati</taxon>
        <taxon>Actinomycetota</taxon>
        <taxon>Actinomycetes</taxon>
        <taxon>Kitasatosporales</taxon>
        <taxon>Streptomycetaceae</taxon>
        <taxon>Streptomyces</taxon>
        <taxon>Streptomyces rochei group</taxon>
    </lineage>
</organism>
<evidence type="ECO:0000259" key="2">
    <source>
        <dbReference type="Pfam" id="PF13443"/>
    </source>
</evidence>
<proteinExistence type="predicted"/>
<dbReference type="GeneID" id="90947289"/>
<protein>
    <recommendedName>
        <fullName evidence="2">HTH cro/C1-type domain-containing protein</fullName>
    </recommendedName>
</protein>
<sequence length="102" mass="10701">MGKITVPALRTVLVAVLAGSLFVQTVMVALPADDMEDGVLADGRLPLLLIVVLSIGAAQAVLVCAWRLVAALCEVLDCRPGDLLRWEAESLPGEATAAGRHR</sequence>
<feature type="domain" description="HTH cro/C1-type" evidence="2">
    <location>
        <begin position="69"/>
        <end position="89"/>
    </location>
</feature>
<dbReference type="AlphaFoldDB" id="A0AAX3ZTL8"/>
<feature type="transmembrane region" description="Helical" evidence="1">
    <location>
        <begin position="47"/>
        <end position="69"/>
    </location>
</feature>
<accession>A0AAX3ZTL8</accession>
<dbReference type="Pfam" id="PF13443">
    <property type="entry name" value="HTH_26"/>
    <property type="match status" value="1"/>
</dbReference>
<keyword evidence="1" id="KW-0812">Transmembrane</keyword>
<keyword evidence="1" id="KW-0472">Membrane</keyword>
<dbReference type="Proteomes" id="UP001231701">
    <property type="component" value="Chromosome"/>
</dbReference>